<evidence type="ECO:0000313" key="1">
    <source>
        <dbReference type="EMBL" id="EML7084001.1"/>
    </source>
</evidence>
<reference evidence="1" key="1">
    <citation type="submission" date="2024-02" db="EMBL/GenBank/DDBJ databases">
        <authorList>
            <consortium name="Clinical and Environmental Microbiology Branch: Whole genome sequencing antimicrobial resistance pathogens in the healthcare setting"/>
        </authorList>
    </citation>
    <scope>NUCLEOTIDE SEQUENCE</scope>
    <source>
        <strain evidence="1">2023BB-00086</strain>
    </source>
</reference>
<dbReference type="EMBL" id="ABNOCX020000011">
    <property type="protein sequence ID" value="EML7084001.1"/>
    <property type="molecule type" value="Genomic_DNA"/>
</dbReference>
<comment type="caution">
    <text evidence="1">The sequence shown here is derived from an EMBL/GenBank/DDBJ whole genome shotgun (WGS) entry which is preliminary data.</text>
</comment>
<protein>
    <submittedName>
        <fullName evidence="1">Uncharacterized protein</fullName>
    </submittedName>
</protein>
<name>A0AAI9E120_KLEOX</name>
<sequence length="86" mass="9626">MKGTDTKQVDYLYRGIMDYFSGMSGLDITIEQISARDKFIADSAIVCDDSLDEEVISLHDEFVSADGDPLKQKEIIERTIALLHPS</sequence>
<gene>
    <name evidence="1" type="ORF">RYF40_004494</name>
</gene>
<accession>A0AAI9E120</accession>
<dbReference type="RefSeq" id="WP_032723150.1">
    <property type="nucleotide sequence ID" value="NZ_CABGIA010000011.1"/>
</dbReference>
<proteinExistence type="predicted"/>
<organism evidence="1">
    <name type="scientific">Klebsiella oxytoca</name>
    <dbReference type="NCBI Taxonomy" id="571"/>
    <lineage>
        <taxon>Bacteria</taxon>
        <taxon>Pseudomonadati</taxon>
        <taxon>Pseudomonadota</taxon>
        <taxon>Gammaproteobacteria</taxon>
        <taxon>Enterobacterales</taxon>
        <taxon>Enterobacteriaceae</taxon>
        <taxon>Klebsiella/Raoultella group</taxon>
        <taxon>Klebsiella</taxon>
    </lineage>
</organism>
<dbReference type="AlphaFoldDB" id="A0AAI9E120"/>